<keyword evidence="1" id="KW-0175">Coiled coil</keyword>
<proteinExistence type="predicted"/>
<evidence type="ECO:0000256" key="1">
    <source>
        <dbReference type="SAM" id="Coils"/>
    </source>
</evidence>
<evidence type="ECO:0000313" key="4">
    <source>
        <dbReference type="Proteomes" id="UP000515349"/>
    </source>
</evidence>
<evidence type="ECO:0000313" key="3">
    <source>
        <dbReference type="EMBL" id="QMS97931.1"/>
    </source>
</evidence>
<reference evidence="3 4" key="1">
    <citation type="submission" date="2020-07" db="EMBL/GenBank/DDBJ databases">
        <title>Chryseobacterium sp.cx-624.</title>
        <authorList>
            <person name="Yang C."/>
        </authorList>
    </citation>
    <scope>NUCLEOTIDE SEQUENCE [LARGE SCALE GENOMIC DNA]</scope>
    <source>
        <strain evidence="4">cx-624</strain>
        <strain evidence="3">Cx-624</strain>
    </source>
</reference>
<dbReference type="EMBL" id="JACEUX010000002">
    <property type="protein sequence ID" value="MBA5246719.1"/>
    <property type="molecule type" value="Genomic_DNA"/>
</dbReference>
<organism evidence="3 4">
    <name type="scientific">Marnyiella aurantia</name>
    <dbReference type="NCBI Taxonomy" id="2758037"/>
    <lineage>
        <taxon>Bacteria</taxon>
        <taxon>Pseudomonadati</taxon>
        <taxon>Bacteroidota</taxon>
        <taxon>Flavobacteriia</taxon>
        <taxon>Flavobacteriales</taxon>
        <taxon>Weeksellaceae</taxon>
        <taxon>Marnyiella</taxon>
    </lineage>
</organism>
<dbReference type="Proteomes" id="UP000539710">
    <property type="component" value="Unassembled WGS sequence"/>
</dbReference>
<evidence type="ECO:0008006" key="6">
    <source>
        <dbReference type="Google" id="ProtNLM"/>
    </source>
</evidence>
<name>A0A7D7QXY8_9FLAO</name>
<dbReference type="Proteomes" id="UP000515349">
    <property type="component" value="Chromosome"/>
</dbReference>
<dbReference type="EMBL" id="CP059472">
    <property type="protein sequence ID" value="QMS97931.1"/>
    <property type="molecule type" value="Genomic_DNA"/>
</dbReference>
<sequence length="245" mass="29311">MDHLINLKESIHNKLTETVSDIEQSVGLIKRYEVINEKFIEFKFHSEYLPSLIETLKYRLFLGFLLSDICSSLNVYNNAKTLYEEKFAIRNLIVIVNEGFKKIYNFTKANEKGDVILKHRNNSFWIKNIKPIVYNDIIILKENYDEITKQLNDFLDFNFEDIKTTRDLSIHYDKNPIVIHKMMLNLDLEREKEMVLKFMDIINLMYYFTEKLCAEFLEEIDKSEIELQKKNKELTDEIQSLINQK</sequence>
<dbReference type="AlphaFoldDB" id="A0A7D7QXY8"/>
<feature type="coiled-coil region" evidence="1">
    <location>
        <begin position="213"/>
        <end position="244"/>
    </location>
</feature>
<evidence type="ECO:0000313" key="2">
    <source>
        <dbReference type="EMBL" id="MBA5246719.1"/>
    </source>
</evidence>
<keyword evidence="5" id="KW-1185">Reference proteome</keyword>
<gene>
    <name evidence="3" type="ORF">H1R16_09415</name>
    <name evidence="2" type="ORF">H2507_06025</name>
</gene>
<evidence type="ECO:0000313" key="5">
    <source>
        <dbReference type="Proteomes" id="UP000539710"/>
    </source>
</evidence>
<dbReference type="RefSeq" id="WP_181886840.1">
    <property type="nucleotide sequence ID" value="NZ_CP059472.1"/>
</dbReference>
<reference evidence="2" key="3">
    <citation type="submission" date="2020-07" db="EMBL/GenBank/DDBJ databases">
        <authorList>
            <person name="Yang C."/>
        </authorList>
    </citation>
    <scope>NUCLEOTIDE SEQUENCE</scope>
    <source>
        <strain evidence="2">Cx-624</strain>
    </source>
</reference>
<accession>A0A7D7QXY8</accession>
<reference evidence="5" key="2">
    <citation type="submission" date="2020-07" db="EMBL/GenBank/DDBJ databases">
        <title>Flavobacterium sp. xlx-214.</title>
        <authorList>
            <person name="Yang C."/>
        </authorList>
    </citation>
    <scope>NUCLEOTIDE SEQUENCE [LARGE SCALE GENOMIC DNA]</scope>
    <source>
        <strain evidence="5">CX-624</strain>
    </source>
</reference>
<protein>
    <recommendedName>
        <fullName evidence="6">Cthe-2314-like HEPN domain-containing protein</fullName>
    </recommendedName>
</protein>
<dbReference type="KEGG" id="cbau:H1R16_09415"/>